<keyword evidence="7 10" id="KW-0653">Protein transport</keyword>
<feature type="domain" description="Zinc finger Sec23/Sec24-type" evidence="12">
    <location>
        <begin position="61"/>
        <end position="101"/>
    </location>
</feature>
<dbReference type="InterPro" id="IPR006900">
    <property type="entry name" value="Sec23/24_helical_dom"/>
</dbReference>
<dbReference type="InterPro" id="IPR007123">
    <property type="entry name" value="Gelsolin-like_dom"/>
</dbReference>
<dbReference type="Proteomes" id="UP001291623">
    <property type="component" value="Unassembled WGS sequence"/>
</dbReference>
<dbReference type="Gene3D" id="3.40.50.410">
    <property type="entry name" value="von Willebrand factor, type A domain"/>
    <property type="match status" value="1"/>
</dbReference>
<evidence type="ECO:0000259" key="12">
    <source>
        <dbReference type="Pfam" id="PF04810"/>
    </source>
</evidence>
<feature type="domain" description="Sec23/Sec24 beta-sandwich" evidence="15">
    <location>
        <begin position="418"/>
        <end position="523"/>
    </location>
</feature>
<dbReference type="GO" id="GO:0005096">
    <property type="term" value="F:GTPase activator activity"/>
    <property type="evidence" value="ECO:0007669"/>
    <property type="project" value="TreeGrafter"/>
</dbReference>
<dbReference type="InterPro" id="IPR036180">
    <property type="entry name" value="Gelsolin-like_dom_sf"/>
</dbReference>
<dbReference type="Pfam" id="PF04811">
    <property type="entry name" value="Sec23_trunk"/>
    <property type="match status" value="1"/>
</dbReference>
<evidence type="ECO:0000256" key="7">
    <source>
        <dbReference type="ARBA" id="ARBA00022927"/>
    </source>
</evidence>
<dbReference type="InterPro" id="IPR012990">
    <property type="entry name" value="Beta-sandwich_Sec23_24"/>
</dbReference>
<dbReference type="Gene3D" id="3.40.20.10">
    <property type="entry name" value="Severin"/>
    <property type="match status" value="1"/>
</dbReference>
<evidence type="ECO:0000256" key="8">
    <source>
        <dbReference type="ARBA" id="ARBA00023136"/>
    </source>
</evidence>
<feature type="domain" description="Sec23/Sec24 helical" evidence="14">
    <location>
        <begin position="531"/>
        <end position="630"/>
    </location>
</feature>
<dbReference type="GO" id="GO:0090110">
    <property type="term" value="P:COPII-coated vesicle cargo loading"/>
    <property type="evidence" value="ECO:0007669"/>
    <property type="project" value="TreeGrafter"/>
</dbReference>
<keyword evidence="9 10" id="KW-0968">Cytoplasmic vesicle</keyword>
<dbReference type="Pfam" id="PF00626">
    <property type="entry name" value="Gelsolin"/>
    <property type="match status" value="1"/>
</dbReference>
<evidence type="ECO:0000256" key="5">
    <source>
        <dbReference type="ARBA" id="ARBA00022833"/>
    </source>
</evidence>
<dbReference type="CDD" id="cd11287">
    <property type="entry name" value="Sec23_C"/>
    <property type="match status" value="1"/>
</dbReference>
<dbReference type="InterPro" id="IPR037550">
    <property type="entry name" value="Sec23_C"/>
</dbReference>
<dbReference type="GO" id="GO:0008270">
    <property type="term" value="F:zinc ion binding"/>
    <property type="evidence" value="ECO:0007669"/>
    <property type="project" value="InterPro"/>
</dbReference>
<dbReference type="InterPro" id="IPR006896">
    <property type="entry name" value="Sec23/24_trunk_dom"/>
</dbReference>
<dbReference type="InterPro" id="IPR029006">
    <property type="entry name" value="ADF-H/Gelsolin-like_dom_sf"/>
</dbReference>
<gene>
    <name evidence="16" type="ORF">RND71_043682</name>
</gene>
<dbReference type="InterPro" id="IPR036465">
    <property type="entry name" value="vWFA_dom_sf"/>
</dbReference>
<dbReference type="GO" id="GO:0006886">
    <property type="term" value="P:intracellular protein transport"/>
    <property type="evidence" value="ECO:0007669"/>
    <property type="project" value="InterPro"/>
</dbReference>
<dbReference type="SUPFAM" id="SSF81811">
    <property type="entry name" value="Helical domain of Sec23/24"/>
    <property type="match status" value="1"/>
</dbReference>
<dbReference type="InterPro" id="IPR006895">
    <property type="entry name" value="Znf_Sec23_Sec24"/>
</dbReference>
<evidence type="ECO:0000259" key="15">
    <source>
        <dbReference type="Pfam" id="PF08033"/>
    </source>
</evidence>
<protein>
    <recommendedName>
        <fullName evidence="10">Protein transport protein SEC23</fullName>
    </recommendedName>
</protein>
<dbReference type="Gene3D" id="2.60.40.1670">
    <property type="entry name" value="beta-sandwich domain of Sec23/24"/>
    <property type="match status" value="1"/>
</dbReference>
<evidence type="ECO:0000313" key="17">
    <source>
        <dbReference type="Proteomes" id="UP001291623"/>
    </source>
</evidence>
<keyword evidence="6 10" id="KW-0931">ER-Golgi transport</keyword>
<evidence type="ECO:0000259" key="13">
    <source>
        <dbReference type="Pfam" id="PF04811"/>
    </source>
</evidence>
<evidence type="ECO:0000256" key="10">
    <source>
        <dbReference type="RuleBase" id="RU365030"/>
    </source>
</evidence>
<evidence type="ECO:0000259" key="11">
    <source>
        <dbReference type="Pfam" id="PF00626"/>
    </source>
</evidence>
<evidence type="ECO:0000256" key="3">
    <source>
        <dbReference type="ARBA" id="ARBA00022723"/>
    </source>
</evidence>
<dbReference type="FunFam" id="2.30.30.380:FF:000001">
    <property type="entry name" value="Protein transport protein SEC23"/>
    <property type="match status" value="1"/>
</dbReference>
<dbReference type="AlphaFoldDB" id="A0AAE1QS20"/>
<keyword evidence="17" id="KW-1185">Reference proteome</keyword>
<keyword evidence="4 10" id="KW-0256">Endoplasmic reticulum</keyword>
<dbReference type="SUPFAM" id="SSF81995">
    <property type="entry name" value="beta-sandwich domain of Sec23/24"/>
    <property type="match status" value="1"/>
</dbReference>
<dbReference type="SUPFAM" id="SSF82919">
    <property type="entry name" value="Zn-finger domain of Sec23/24"/>
    <property type="match status" value="1"/>
</dbReference>
<evidence type="ECO:0000313" key="16">
    <source>
        <dbReference type="EMBL" id="KAK4337082.1"/>
    </source>
</evidence>
<reference evidence="16" key="1">
    <citation type="submission" date="2023-12" db="EMBL/GenBank/DDBJ databases">
        <title>Genome assembly of Anisodus tanguticus.</title>
        <authorList>
            <person name="Wang Y.-J."/>
        </authorList>
    </citation>
    <scope>NUCLEOTIDE SEQUENCE</scope>
    <source>
        <strain evidence="16">KB-2021</strain>
        <tissue evidence="16">Leaf</tissue>
    </source>
</reference>
<dbReference type="Pfam" id="PF04815">
    <property type="entry name" value="Sec23_helical"/>
    <property type="match status" value="1"/>
</dbReference>
<sequence length="786" mass="89134">MGINLQDFIENAEDIDGVRFNWNVWPTTRIDAAKIVLPLACLFTPLKESTSRPLPPIQYEPILCNRTSCKAVLNPYSQVDYSSKMWVCNFCFNRNHFPPQYSSISETCQPAEVQFTTLDYTILRAPIQLPPVFLYVVDTCVDEEELTALKNSIIDSLSLLPPNALVGLITFHRIVSLWALNDPNLKSFVFQGTKDYSAKQVQEWLNLSSLTLQDNAQQNMQIPPNQMQHMLNSSTAMKLKNKSSFFISPISQCEPIFKLIISQLQRDPWPVSQGKRAIRSSGTALSIAISLLESTCAHTGARIMSFIGGPCTIGPGMIIDEDLKNTMRSHHDIEKDQAKFMKKAIKHYQMLAQRASKNGHAIDIYSCSLDQTGLHEMKYLPNATGGNIVMGDSFDSSLFKTSFQRVFTKDSKQNLKMAFNSIIEVKTSKELNVSGAIGPCVSMNLRNHHVSDTEIGIGGTAQWKFCVLKPSMTCGFYFNIVQTQSNQNQNSQQPNRGFIQFITQYQGSDGYRHVRVTTVSRNFGENDYAFDQESACILLARLACHRAQEDNNGPDVLRWLDRNLIKICQKFGDYRKESPETFQLNPTFSMFPQFIFHLRRSQFIQVFNNSPDETSFYRHSLFLEDCLNSLVMIQPTLLSYSFNEATHAVLLDTSSIHADRILLMDTFFHVVIFHGETIAAWRKEGYQDKEGYESFKQLLEAPINDANELMMLRFPLPRYIVCDQGSSQARFLLSKVNPSLTHNSQFGYYGDQAAPVLTDDVSLQVFMEHLKKLAVSSNATERKTLL</sequence>
<organism evidence="16 17">
    <name type="scientific">Anisodus tanguticus</name>
    <dbReference type="NCBI Taxonomy" id="243964"/>
    <lineage>
        <taxon>Eukaryota</taxon>
        <taxon>Viridiplantae</taxon>
        <taxon>Streptophyta</taxon>
        <taxon>Embryophyta</taxon>
        <taxon>Tracheophyta</taxon>
        <taxon>Spermatophyta</taxon>
        <taxon>Magnoliopsida</taxon>
        <taxon>eudicotyledons</taxon>
        <taxon>Gunneridae</taxon>
        <taxon>Pentapetalae</taxon>
        <taxon>asterids</taxon>
        <taxon>lamiids</taxon>
        <taxon>Solanales</taxon>
        <taxon>Solanaceae</taxon>
        <taxon>Solanoideae</taxon>
        <taxon>Hyoscyameae</taxon>
        <taxon>Anisodus</taxon>
    </lineage>
</organism>
<dbReference type="GO" id="GO:0005789">
    <property type="term" value="C:endoplasmic reticulum membrane"/>
    <property type="evidence" value="ECO:0007669"/>
    <property type="project" value="UniProtKB-SubCell"/>
</dbReference>
<dbReference type="GO" id="GO:0030127">
    <property type="term" value="C:COPII vesicle coat"/>
    <property type="evidence" value="ECO:0007669"/>
    <property type="project" value="InterPro"/>
</dbReference>
<keyword evidence="10" id="KW-0963">Cytoplasm</keyword>
<name>A0AAE1QS20_9SOLA</name>
<keyword evidence="5 10" id="KW-0862">Zinc</keyword>
<dbReference type="InterPro" id="IPR036175">
    <property type="entry name" value="Sec23/24_helical_dom_sf"/>
</dbReference>
<dbReference type="Gene3D" id="2.30.30.380">
    <property type="entry name" value="Zn-finger domain of Sec23/24"/>
    <property type="match status" value="1"/>
</dbReference>
<evidence type="ECO:0000259" key="14">
    <source>
        <dbReference type="Pfam" id="PF04815"/>
    </source>
</evidence>
<comment type="function">
    <text evidence="10">Component of the coat protein complex II (COPII) which promotes the formation of transport vesicles from the endoplasmic reticulum (ER). The coat has two main functions, the physical deformation of the endoplasmic reticulum membrane into vesicles and the selection of cargo molecules.</text>
</comment>
<evidence type="ECO:0000256" key="1">
    <source>
        <dbReference type="ARBA" id="ARBA00009210"/>
    </source>
</evidence>
<dbReference type="Gene3D" id="1.20.120.730">
    <property type="entry name" value="Sec23/Sec24 helical domain"/>
    <property type="match status" value="1"/>
</dbReference>
<dbReference type="Pfam" id="PF08033">
    <property type="entry name" value="Sec23_BS"/>
    <property type="match status" value="1"/>
</dbReference>
<evidence type="ECO:0000256" key="9">
    <source>
        <dbReference type="ARBA" id="ARBA00023329"/>
    </source>
</evidence>
<dbReference type="Pfam" id="PF04810">
    <property type="entry name" value="zf-Sec23_Sec24"/>
    <property type="match status" value="1"/>
</dbReference>
<feature type="domain" description="Sec23/Sec24 trunk" evidence="13">
    <location>
        <begin position="129"/>
        <end position="407"/>
    </location>
</feature>
<comment type="subcellular location">
    <subcellularLocation>
        <location evidence="10">Cytoplasmic vesicle</location>
        <location evidence="10">COPII-coated vesicle membrane</location>
        <topology evidence="10">Peripheral membrane protein</topology>
        <orientation evidence="10">Cytoplasmic side</orientation>
    </subcellularLocation>
    <subcellularLocation>
        <location evidence="10">Endoplasmic reticulum membrane</location>
        <topology evidence="10">Peripheral membrane protein</topology>
        <orientation evidence="10">Cytoplasmic side</orientation>
    </subcellularLocation>
</comment>
<evidence type="ECO:0000256" key="2">
    <source>
        <dbReference type="ARBA" id="ARBA00022448"/>
    </source>
</evidence>
<keyword evidence="8 10" id="KW-0472">Membrane</keyword>
<keyword evidence="2 10" id="KW-0813">Transport</keyword>
<accession>A0AAE1QS20</accession>
<dbReference type="EMBL" id="JAVYJV010000056">
    <property type="protein sequence ID" value="KAK4337082.1"/>
    <property type="molecule type" value="Genomic_DNA"/>
</dbReference>
<proteinExistence type="inferred from homology"/>
<feature type="domain" description="Gelsolin-like" evidence="11">
    <location>
        <begin position="648"/>
        <end position="732"/>
    </location>
</feature>
<evidence type="ECO:0000256" key="6">
    <source>
        <dbReference type="ARBA" id="ARBA00022892"/>
    </source>
</evidence>
<comment type="similarity">
    <text evidence="1 10">Belongs to the SEC23/SEC24 family. SEC23 subfamily.</text>
</comment>
<comment type="caution">
    <text evidence="16">The sequence shown here is derived from an EMBL/GenBank/DDBJ whole genome shotgun (WGS) entry which is preliminary data.</text>
</comment>
<dbReference type="PANTHER" id="PTHR11141">
    <property type="entry name" value="PROTEIN TRANSPORT PROTEIN SEC23"/>
    <property type="match status" value="1"/>
</dbReference>
<dbReference type="GO" id="GO:0070971">
    <property type="term" value="C:endoplasmic reticulum exit site"/>
    <property type="evidence" value="ECO:0007669"/>
    <property type="project" value="TreeGrafter"/>
</dbReference>
<dbReference type="PANTHER" id="PTHR11141:SF0">
    <property type="entry name" value="PROTEIN TRANSPORT PROTEIN SEC23"/>
    <property type="match status" value="1"/>
</dbReference>
<dbReference type="InterPro" id="IPR037364">
    <property type="entry name" value="Sec23"/>
</dbReference>
<evidence type="ECO:0000256" key="4">
    <source>
        <dbReference type="ARBA" id="ARBA00022824"/>
    </source>
</evidence>
<dbReference type="SUPFAM" id="SSF82754">
    <property type="entry name" value="C-terminal, gelsolin-like domain of Sec23/24"/>
    <property type="match status" value="1"/>
</dbReference>
<dbReference type="FunFam" id="3.40.20.10:FF:000003">
    <property type="entry name" value="Protein transport protein SEC23"/>
    <property type="match status" value="1"/>
</dbReference>
<keyword evidence="3 10" id="KW-0479">Metal-binding</keyword>
<dbReference type="InterPro" id="IPR036174">
    <property type="entry name" value="Znf_Sec23_Sec24_sf"/>
</dbReference>
<dbReference type="SUPFAM" id="SSF53300">
    <property type="entry name" value="vWA-like"/>
    <property type="match status" value="1"/>
</dbReference>